<gene>
    <name evidence="12" type="primary">ash1</name>
    <name evidence="12" type="ORF">LOCC1_G007208</name>
</gene>
<proteinExistence type="predicted"/>
<feature type="compositionally biased region" description="Polar residues" evidence="8">
    <location>
        <begin position="70"/>
        <end position="81"/>
    </location>
</feature>
<evidence type="ECO:0000256" key="7">
    <source>
        <dbReference type="ARBA" id="ARBA00023242"/>
    </source>
</evidence>
<dbReference type="GO" id="GO:0042054">
    <property type="term" value="F:histone methyltransferase activity"/>
    <property type="evidence" value="ECO:0007669"/>
    <property type="project" value="InterPro"/>
</dbReference>
<dbReference type="SMART" id="SM00508">
    <property type="entry name" value="PostSET"/>
    <property type="match status" value="1"/>
</dbReference>
<reference evidence="12 13" key="1">
    <citation type="submission" date="2018-05" db="EMBL/GenBank/DDBJ databases">
        <title>Genome sequencing and assembly of the regulated plant pathogen Lachnellula willkommii and related sister species for the development of diagnostic species identification markers.</title>
        <authorList>
            <person name="Giroux E."/>
            <person name="Bilodeau G."/>
        </authorList>
    </citation>
    <scope>NUCLEOTIDE SEQUENCE [LARGE SCALE GENOMIC DNA]</scope>
    <source>
        <strain evidence="12 13">CBS 160.35</strain>
    </source>
</reference>
<evidence type="ECO:0000256" key="6">
    <source>
        <dbReference type="ARBA" id="ARBA00022691"/>
    </source>
</evidence>
<keyword evidence="7" id="KW-0539">Nucleus</keyword>
<dbReference type="SMART" id="SM00317">
    <property type="entry name" value="SET"/>
    <property type="match status" value="1"/>
</dbReference>
<keyword evidence="13" id="KW-1185">Reference proteome</keyword>
<organism evidence="12 13">
    <name type="scientific">Lachnellula occidentalis</name>
    <dbReference type="NCBI Taxonomy" id="215460"/>
    <lineage>
        <taxon>Eukaryota</taxon>
        <taxon>Fungi</taxon>
        <taxon>Dikarya</taxon>
        <taxon>Ascomycota</taxon>
        <taxon>Pezizomycotina</taxon>
        <taxon>Leotiomycetes</taxon>
        <taxon>Helotiales</taxon>
        <taxon>Lachnaceae</taxon>
        <taxon>Lachnellula</taxon>
    </lineage>
</organism>
<feature type="region of interest" description="Disordered" evidence="8">
    <location>
        <begin position="640"/>
        <end position="676"/>
    </location>
</feature>
<dbReference type="Gene3D" id="2.170.270.10">
    <property type="entry name" value="SET domain"/>
    <property type="match status" value="1"/>
</dbReference>
<evidence type="ECO:0000256" key="1">
    <source>
        <dbReference type="ARBA" id="ARBA00004123"/>
    </source>
</evidence>
<feature type="region of interest" description="Disordered" evidence="8">
    <location>
        <begin position="696"/>
        <end position="801"/>
    </location>
</feature>
<dbReference type="GO" id="GO:0005694">
    <property type="term" value="C:chromosome"/>
    <property type="evidence" value="ECO:0007669"/>
    <property type="project" value="UniProtKB-SubCell"/>
</dbReference>
<dbReference type="AlphaFoldDB" id="A0A8H8RP01"/>
<dbReference type="InterPro" id="IPR003616">
    <property type="entry name" value="Post-SET_dom"/>
</dbReference>
<name>A0A8H8RP01_9HELO</name>
<keyword evidence="6" id="KW-0949">S-adenosyl-L-methionine</keyword>
<evidence type="ECO:0000256" key="3">
    <source>
        <dbReference type="ARBA" id="ARBA00022454"/>
    </source>
</evidence>
<evidence type="ECO:0000256" key="5">
    <source>
        <dbReference type="ARBA" id="ARBA00022679"/>
    </source>
</evidence>
<evidence type="ECO:0000256" key="8">
    <source>
        <dbReference type="SAM" id="MobiDB-lite"/>
    </source>
</evidence>
<comment type="subcellular location">
    <subcellularLocation>
        <location evidence="2">Chromosome</location>
    </subcellularLocation>
    <subcellularLocation>
        <location evidence="1">Nucleus</location>
    </subcellularLocation>
</comment>
<feature type="region of interest" description="Disordered" evidence="8">
    <location>
        <begin position="1"/>
        <end position="85"/>
    </location>
</feature>
<dbReference type="PANTHER" id="PTHR22884">
    <property type="entry name" value="SET DOMAIN PROTEINS"/>
    <property type="match status" value="1"/>
</dbReference>
<dbReference type="OrthoDB" id="422362at2759"/>
<dbReference type="SUPFAM" id="SSF82199">
    <property type="entry name" value="SET domain"/>
    <property type="match status" value="1"/>
</dbReference>
<dbReference type="PROSITE" id="PS50280">
    <property type="entry name" value="SET"/>
    <property type="match status" value="1"/>
</dbReference>
<feature type="compositionally biased region" description="Polar residues" evidence="8">
    <location>
        <begin position="727"/>
        <end position="738"/>
    </location>
</feature>
<dbReference type="Pfam" id="PF17907">
    <property type="entry name" value="AWS"/>
    <property type="match status" value="1"/>
</dbReference>
<protein>
    <submittedName>
        <fullName evidence="12">Histone-lysine N-methyltransferase</fullName>
    </submittedName>
</protein>
<dbReference type="PROSITE" id="PS51215">
    <property type="entry name" value="AWS"/>
    <property type="match status" value="1"/>
</dbReference>
<keyword evidence="4 12" id="KW-0489">Methyltransferase</keyword>
<dbReference type="InterPro" id="IPR001214">
    <property type="entry name" value="SET_dom"/>
</dbReference>
<dbReference type="Pfam" id="PF00856">
    <property type="entry name" value="SET"/>
    <property type="match status" value="1"/>
</dbReference>
<feature type="compositionally biased region" description="Polar residues" evidence="8">
    <location>
        <begin position="1"/>
        <end position="10"/>
    </location>
</feature>
<feature type="compositionally biased region" description="Low complexity" evidence="8">
    <location>
        <begin position="38"/>
        <end position="64"/>
    </location>
</feature>
<dbReference type="GO" id="GO:0032259">
    <property type="term" value="P:methylation"/>
    <property type="evidence" value="ECO:0007669"/>
    <property type="project" value="UniProtKB-KW"/>
</dbReference>
<dbReference type="GO" id="GO:0005634">
    <property type="term" value="C:nucleus"/>
    <property type="evidence" value="ECO:0007669"/>
    <property type="project" value="UniProtKB-SubCell"/>
</dbReference>
<feature type="region of interest" description="Disordered" evidence="8">
    <location>
        <begin position="108"/>
        <end position="132"/>
    </location>
</feature>
<sequence length="801" mass="87845">MFSTLLNKMTATPEPSKPPEATRRSSPESILSSITVDAAASNPQSSSSTPPTSIADSVSVSSASLKLDNPQATPTAATSQYSRRERAAVPTYNIKKLAGTAVHVPRKFLKNADGTPMGPKEKREQKPRRRAVSGDTLVGALESANASTDTVTKDTDRLVHDGIDALDLEWSVEKLPKPKSPMGLAGSPRKYTKKTKEQKETDSRFKVDTLESLSKKIGVLGKRGRKAFEDGLGLSSGAKVPRELRKLADTPEFLHIDAKPVLHEVWSNGKLVKAEPARKRKKVEPVVESPKPEAVKPVEKKTVNGKREKAWLTKGLYAGQETNLDWFQDRAPDAKVGFPEFKKDGFMPLPMWHGQRLLYVGRDFKLPFDVCSPLPPGQPKPDEWRKTSSNRFVGDAASFWKKEDIFDSFSSKCVCTPETGCDEDCQNRIMLYECNDTICAAGRAHCTNRAFGDLQERRKGGGKYRIGVEVIKTPDRGYGVRSNRCFEANQIIVEYTGEIITEDECDRRMNEDYKNNECYYLMSFDQNMILDGTKGSIARFVNHSCKPNCRMVKWLVGGKPRMALFAGDDPIMTGDELTYDYNFDPFSAKNVQECHCGSANCRGVLGPKPKDPKPVKDAIKEVVKAGVRAGKRKLKELFGGEDEEGSVDPPSPKKRKIKAAKGIKKSASSASMKVAKGAAKTMKKSVSASLLKSRKAVGIKRGTGRVVAVKKTRVSSAKSAKRFGKVQSKSSRNSSLTMVASEKSPKGSKSPPPKMSSVGKRSAKKKIMGSIYDDRSGTPSRDASNDASNGTIRLIADSDEE</sequence>
<dbReference type="FunFam" id="2.170.270.10:FF:000037">
    <property type="entry name" value="Histone-lysine N-methyltransferase"/>
    <property type="match status" value="1"/>
</dbReference>
<feature type="compositionally biased region" description="Basic residues" evidence="8">
    <location>
        <begin position="708"/>
        <end position="724"/>
    </location>
</feature>
<dbReference type="InterPro" id="IPR046341">
    <property type="entry name" value="SET_dom_sf"/>
</dbReference>
<feature type="domain" description="Post-SET" evidence="10">
    <location>
        <begin position="590"/>
        <end position="606"/>
    </location>
</feature>
<feature type="compositionally biased region" description="Basic residues" evidence="8">
    <location>
        <begin position="652"/>
        <end position="664"/>
    </location>
</feature>
<feature type="domain" description="SET" evidence="9">
    <location>
        <begin position="466"/>
        <end position="582"/>
    </location>
</feature>
<evidence type="ECO:0000313" key="13">
    <source>
        <dbReference type="Proteomes" id="UP000443090"/>
    </source>
</evidence>
<feature type="region of interest" description="Disordered" evidence="8">
    <location>
        <begin position="177"/>
        <end position="203"/>
    </location>
</feature>
<feature type="domain" description="AWS" evidence="11">
    <location>
        <begin position="408"/>
        <end position="455"/>
    </location>
</feature>
<accession>A0A8H8RP01</accession>
<feature type="compositionally biased region" description="Low complexity" evidence="8">
    <location>
        <begin position="665"/>
        <end position="676"/>
    </location>
</feature>
<evidence type="ECO:0000256" key="2">
    <source>
        <dbReference type="ARBA" id="ARBA00004286"/>
    </source>
</evidence>
<comment type="caution">
    <text evidence="12">The sequence shown here is derived from an EMBL/GenBank/DDBJ whole genome shotgun (WGS) entry which is preliminary data.</text>
</comment>
<dbReference type="InterPro" id="IPR050777">
    <property type="entry name" value="SET2_Histone-Lys_MeTrsfase"/>
</dbReference>
<feature type="compositionally biased region" description="Basic and acidic residues" evidence="8">
    <location>
        <begin position="194"/>
        <end position="203"/>
    </location>
</feature>
<dbReference type="PROSITE" id="PS50868">
    <property type="entry name" value="POST_SET"/>
    <property type="match status" value="1"/>
</dbReference>
<keyword evidence="5 12" id="KW-0808">Transferase</keyword>
<evidence type="ECO:0000256" key="4">
    <source>
        <dbReference type="ARBA" id="ARBA00022603"/>
    </source>
</evidence>
<keyword evidence="3" id="KW-0158">Chromosome</keyword>
<evidence type="ECO:0000259" key="11">
    <source>
        <dbReference type="PROSITE" id="PS51215"/>
    </source>
</evidence>
<evidence type="ECO:0000313" key="12">
    <source>
        <dbReference type="EMBL" id="TVY39077.1"/>
    </source>
</evidence>
<evidence type="ECO:0000259" key="10">
    <source>
        <dbReference type="PROSITE" id="PS50868"/>
    </source>
</evidence>
<evidence type="ECO:0000259" key="9">
    <source>
        <dbReference type="PROSITE" id="PS50280"/>
    </source>
</evidence>
<feature type="compositionally biased region" description="Polar residues" evidence="8">
    <location>
        <begin position="777"/>
        <end position="791"/>
    </location>
</feature>
<dbReference type="InterPro" id="IPR006560">
    <property type="entry name" value="AWS_dom"/>
</dbReference>
<dbReference type="Proteomes" id="UP000443090">
    <property type="component" value="Unassembled WGS sequence"/>
</dbReference>
<dbReference type="EMBL" id="QGMI01000550">
    <property type="protein sequence ID" value="TVY39077.1"/>
    <property type="molecule type" value="Genomic_DNA"/>
</dbReference>